<evidence type="ECO:0008006" key="3">
    <source>
        <dbReference type="Google" id="ProtNLM"/>
    </source>
</evidence>
<dbReference type="AlphaFoldDB" id="A0A162K776"/>
<protein>
    <recommendedName>
        <fullName evidence="3">DUF4303 domain-containing protein</fullName>
    </recommendedName>
</protein>
<sequence length="372" mass="43341">MNTYYSQLARLLEERTPIDKEGYFVLCEENKAKYSLTKPFDIESITAEHFVDALVEGCKVAIESFASGSDNKEIYVFNLYADEHNCFYIYINTLDSFKKTLESYPKQRNPYEINTLKYNQGDFGFQLWQEHMGVHGQIVESFENLAELVSHSDQESFSDDDVPIIAFEAGIIKSGFQLLAIKAVLRLISDNAFESLNTTENFIAFAATGDDYIDYSIVMRKSISSELFYEIFPDIREKDIQFNEEMKKNQHLSVNEYLAYWSDAMNSNYRLKTPFSFLKSEIEVFKQMEHFGDALAQECLERIKKILDVEDLERKDYDHIYFYVEALHFSGKLTEEQLKDCSIIADRMITRSLDDDDGLKETSQELMFFVNQ</sequence>
<gene>
    <name evidence="1" type="ORF">PGLA_15715</name>
</gene>
<name>A0A162K776_9BACL</name>
<evidence type="ECO:0000313" key="1">
    <source>
        <dbReference type="EMBL" id="OAB41718.1"/>
    </source>
</evidence>
<dbReference type="EMBL" id="LVJH01000027">
    <property type="protein sequence ID" value="OAB41718.1"/>
    <property type="molecule type" value="Genomic_DNA"/>
</dbReference>
<evidence type="ECO:0000313" key="2">
    <source>
        <dbReference type="Proteomes" id="UP000076967"/>
    </source>
</evidence>
<proteinExistence type="predicted"/>
<keyword evidence="2" id="KW-1185">Reference proteome</keyword>
<dbReference type="OrthoDB" id="2645787at2"/>
<comment type="caution">
    <text evidence="1">The sequence shown here is derived from an EMBL/GenBank/DDBJ whole genome shotgun (WGS) entry which is preliminary data.</text>
</comment>
<organism evidence="1 2">
    <name type="scientific">Paenibacillus glacialis</name>
    <dbReference type="NCBI Taxonomy" id="494026"/>
    <lineage>
        <taxon>Bacteria</taxon>
        <taxon>Bacillati</taxon>
        <taxon>Bacillota</taxon>
        <taxon>Bacilli</taxon>
        <taxon>Bacillales</taxon>
        <taxon>Paenibacillaceae</taxon>
        <taxon>Paenibacillus</taxon>
    </lineage>
</organism>
<dbReference type="Proteomes" id="UP000076967">
    <property type="component" value="Unassembled WGS sequence"/>
</dbReference>
<reference evidence="1 2" key="1">
    <citation type="submission" date="2016-03" db="EMBL/GenBank/DDBJ databases">
        <title>Draft genome sequence of Paenibacillus glacialis DSM 22343.</title>
        <authorList>
            <person name="Shin S.-K."/>
            <person name="Yi H."/>
        </authorList>
    </citation>
    <scope>NUCLEOTIDE SEQUENCE [LARGE SCALE GENOMIC DNA]</scope>
    <source>
        <strain evidence="1 2">DSM 22343</strain>
    </source>
</reference>
<accession>A0A162K776</accession>
<dbReference type="RefSeq" id="WP_068534348.1">
    <property type="nucleotide sequence ID" value="NZ_LVJH01000027.1"/>
</dbReference>